<evidence type="ECO:0000259" key="1">
    <source>
        <dbReference type="Pfam" id="PF13524"/>
    </source>
</evidence>
<evidence type="ECO:0000313" key="3">
    <source>
        <dbReference type="Proteomes" id="UP000293296"/>
    </source>
</evidence>
<dbReference type="EMBL" id="CP026538">
    <property type="protein sequence ID" value="QAZ66008.1"/>
    <property type="molecule type" value="Genomic_DNA"/>
</dbReference>
<dbReference type="RefSeq" id="WP_129348870.1">
    <property type="nucleotide sequence ID" value="NZ_CP026538.1"/>
</dbReference>
<dbReference type="Proteomes" id="UP000293296">
    <property type="component" value="Chromosome"/>
</dbReference>
<dbReference type="SUPFAM" id="SSF53756">
    <property type="entry name" value="UDP-Glycosyltransferase/glycogen phosphorylase"/>
    <property type="match status" value="1"/>
</dbReference>
<organism evidence="2 3">
    <name type="scientific">Solidesulfovibrio carbinolicus</name>
    <dbReference type="NCBI Taxonomy" id="296842"/>
    <lineage>
        <taxon>Bacteria</taxon>
        <taxon>Pseudomonadati</taxon>
        <taxon>Thermodesulfobacteriota</taxon>
        <taxon>Desulfovibrionia</taxon>
        <taxon>Desulfovibrionales</taxon>
        <taxon>Desulfovibrionaceae</taxon>
        <taxon>Solidesulfovibrio</taxon>
    </lineage>
</organism>
<reference evidence="2 3" key="1">
    <citation type="submission" date="2018-02" db="EMBL/GenBank/DDBJ databases">
        <title>Genome sequence of Desulfovibrio carbinolicus DSM 3852.</title>
        <authorList>
            <person name="Wilbanks E."/>
            <person name="Skennerton C.T."/>
            <person name="Orphan V.J."/>
        </authorList>
    </citation>
    <scope>NUCLEOTIDE SEQUENCE [LARGE SCALE GENOMIC DNA]</scope>
    <source>
        <strain evidence="2 3">DSM 3852</strain>
    </source>
</reference>
<evidence type="ECO:0000313" key="2">
    <source>
        <dbReference type="EMBL" id="QAZ66008.1"/>
    </source>
</evidence>
<dbReference type="Gene3D" id="3.40.50.2000">
    <property type="entry name" value="Glycogen Phosphorylase B"/>
    <property type="match status" value="1"/>
</dbReference>
<name>A0A4P6HLR4_9BACT</name>
<keyword evidence="2" id="KW-0808">Transferase</keyword>
<dbReference type="Pfam" id="PF13524">
    <property type="entry name" value="Glyco_trans_1_2"/>
    <property type="match status" value="1"/>
</dbReference>
<proteinExistence type="predicted"/>
<keyword evidence="3" id="KW-1185">Reference proteome</keyword>
<dbReference type="GO" id="GO:0016740">
    <property type="term" value="F:transferase activity"/>
    <property type="evidence" value="ECO:0007669"/>
    <property type="project" value="UniProtKB-KW"/>
</dbReference>
<feature type="domain" description="Spore protein YkvP/CgeB glycosyl transferase-like" evidence="1">
    <location>
        <begin position="173"/>
        <end position="275"/>
    </location>
</feature>
<dbReference type="AlphaFoldDB" id="A0A4P6HLR4"/>
<dbReference type="KEGG" id="dcb:C3Y92_01625"/>
<dbReference type="InterPro" id="IPR055259">
    <property type="entry name" value="YkvP/CgeB_Glyco_trans-like"/>
</dbReference>
<sequence>MLTMACVGSTNFLGCLPKDAFAVVAVAQNALKCRTWEGIRAVCGRSPDIVAYFDYSAPPPLPGVEHFPCLTVFGCVDSHIHHWYPTYAQAFDLCTVSLRDHLPAFQENLSPDRAIWLPPAAEAMVAEAMPREEDKDIDLLFVGKVDADLTPGRAALLGQLAALFPGLVVTRGNWRELFPRARLVLNIAEHGDLNFRVFEALSVGSCLLTPEVGHGLTELFNPGEHLFTYPPGDLDRLAALVRELLPDPARRERVARQGLEALRARHGPAARAERFAGFVTAQPAEALVRRRLEASRELPASLRLLYLHWAEALPGDPRAALYLEAAKGRLPAGSHGL</sequence>
<accession>A0A4P6HLR4</accession>
<dbReference type="OrthoDB" id="9800484at2"/>
<protein>
    <submittedName>
        <fullName evidence="2">Glycosyltransferase family 1 protein</fullName>
    </submittedName>
</protein>
<gene>
    <name evidence="2" type="ORF">C3Y92_01625</name>
</gene>